<dbReference type="InterPro" id="IPR036259">
    <property type="entry name" value="MFS_trans_sf"/>
</dbReference>
<dbReference type="InterPro" id="IPR020846">
    <property type="entry name" value="MFS_dom"/>
</dbReference>
<feature type="transmembrane region" description="Helical" evidence="7">
    <location>
        <begin position="12"/>
        <end position="31"/>
    </location>
</feature>
<dbReference type="AlphaFoldDB" id="A0A060QF40"/>
<name>A0A060QF40_9PROT</name>
<feature type="transmembrane region" description="Helical" evidence="7">
    <location>
        <begin position="81"/>
        <end position="98"/>
    </location>
</feature>
<feature type="transmembrane region" description="Helical" evidence="7">
    <location>
        <begin position="165"/>
        <end position="186"/>
    </location>
</feature>
<feature type="transmembrane region" description="Helical" evidence="7">
    <location>
        <begin position="298"/>
        <end position="320"/>
    </location>
</feature>
<feature type="transmembrane region" description="Helical" evidence="7">
    <location>
        <begin position="366"/>
        <end position="385"/>
    </location>
</feature>
<feature type="transmembrane region" description="Helical" evidence="7">
    <location>
        <begin position="104"/>
        <end position="126"/>
    </location>
</feature>
<dbReference type="GO" id="GO:0016020">
    <property type="term" value="C:membrane"/>
    <property type="evidence" value="ECO:0007669"/>
    <property type="project" value="UniProtKB-SubCell"/>
</dbReference>
<dbReference type="CDD" id="cd17341">
    <property type="entry name" value="MFS_NRT2_like"/>
    <property type="match status" value="1"/>
</dbReference>
<feature type="transmembrane region" description="Helical" evidence="7">
    <location>
        <begin position="273"/>
        <end position="292"/>
    </location>
</feature>
<keyword evidence="6 7" id="KW-0472">Membrane</keyword>
<comment type="caution">
    <text evidence="9">The sequence shown here is derived from an EMBL/GenBank/DDBJ whole genome shotgun (WGS) entry which is preliminary data.</text>
</comment>
<dbReference type="PROSITE" id="PS50850">
    <property type="entry name" value="MFS"/>
    <property type="match status" value="1"/>
</dbReference>
<comment type="subcellular location">
    <subcellularLocation>
        <location evidence="1">Membrane</location>
        <topology evidence="1">Multi-pass membrane protein</topology>
    </subcellularLocation>
</comment>
<dbReference type="eggNOG" id="COG2223">
    <property type="taxonomic scope" value="Bacteria"/>
</dbReference>
<keyword evidence="5" id="KW-0534">Nitrate assimilation</keyword>
<evidence type="ECO:0000256" key="6">
    <source>
        <dbReference type="ARBA" id="ARBA00023136"/>
    </source>
</evidence>
<dbReference type="Proteomes" id="UP000027583">
    <property type="component" value="Unassembled WGS sequence"/>
</dbReference>
<dbReference type="Pfam" id="PF07690">
    <property type="entry name" value="MFS_1"/>
    <property type="match status" value="1"/>
</dbReference>
<evidence type="ECO:0000259" key="8">
    <source>
        <dbReference type="PROSITE" id="PS50850"/>
    </source>
</evidence>
<reference evidence="9 10" key="2">
    <citation type="journal article" date="2014" name="PLoS ONE">
        <title>Evolution of mitochondria reconstructed from the energy metabolism of living bacteria.</title>
        <authorList>
            <person name="Degli Esposti M."/>
            <person name="Chouaia B."/>
            <person name="Comandatore F."/>
            <person name="Crotti E."/>
            <person name="Sassera D."/>
            <person name="Lievens P.M."/>
            <person name="Daffonchio D."/>
            <person name="Bandi C."/>
        </authorList>
    </citation>
    <scope>NUCLEOTIDE SEQUENCE [LARGE SCALE GENOMIC DNA]</scope>
    <source>
        <strain evidence="9 10">SF2.1</strain>
    </source>
</reference>
<evidence type="ECO:0000256" key="5">
    <source>
        <dbReference type="ARBA" id="ARBA00023063"/>
    </source>
</evidence>
<dbReference type="Gene3D" id="1.20.1250.20">
    <property type="entry name" value="MFS general substrate transporter like domains"/>
    <property type="match status" value="2"/>
</dbReference>
<feature type="transmembrane region" description="Helical" evidence="7">
    <location>
        <begin position="138"/>
        <end position="159"/>
    </location>
</feature>
<evidence type="ECO:0000313" key="10">
    <source>
        <dbReference type="Proteomes" id="UP000027583"/>
    </source>
</evidence>
<evidence type="ECO:0000313" key="9">
    <source>
        <dbReference type="EMBL" id="CDG39704.1"/>
    </source>
</evidence>
<sequence>MDRSFFKAGHLPTLIAAFLYFDLSFMVWVLLGPLGIAISHDLHLNAGQKGFLVAMPVLAGAVFRVVLGACVDLFGARRSAIAAQVTVILGLIVTWFASPSSYVAMFPLALLLGIAGASFAVALPLVSGWYPPQYQGTALGIAGAGNSGTAFAALVAPVLAVRFGWVNVLGLAVIPLTVVLIVFLAISREPPQRRSSGGLRAWGPLLRRCDAWILMGFYAVTFGGFVGLASFLTIYFNDQYGLRPATAGFCTATIVFAGSFVRPLGGALADRIGGIRALAILFAAASFIYLSIGIGLPSLILALGAFFVGMMVLGLANGAVFQLVPTRFPQSVGILTGLVGMSGGIGGFCLPVLLGTIRHATGGYGAAFLVFAAFSSFGLLSVWLAHTRWASTRSLASGGQI</sequence>
<evidence type="ECO:0000256" key="2">
    <source>
        <dbReference type="ARBA" id="ARBA00008432"/>
    </source>
</evidence>
<evidence type="ECO:0000256" key="4">
    <source>
        <dbReference type="ARBA" id="ARBA00022989"/>
    </source>
</evidence>
<dbReference type="SUPFAM" id="SSF103473">
    <property type="entry name" value="MFS general substrate transporter"/>
    <property type="match status" value="1"/>
</dbReference>
<dbReference type="GO" id="GO:0042128">
    <property type="term" value="P:nitrate assimilation"/>
    <property type="evidence" value="ECO:0007669"/>
    <property type="project" value="UniProtKB-KW"/>
</dbReference>
<proteinExistence type="inferred from homology"/>
<feature type="transmembrane region" description="Helical" evidence="7">
    <location>
        <begin position="51"/>
        <end position="74"/>
    </location>
</feature>
<gene>
    <name evidence="9" type="ORF">ASAP_1659</name>
</gene>
<dbReference type="RefSeq" id="WP_023977962.1">
    <property type="nucleotide sequence ID" value="NZ_CBLX010000010.1"/>
</dbReference>
<evidence type="ECO:0000256" key="1">
    <source>
        <dbReference type="ARBA" id="ARBA00004141"/>
    </source>
</evidence>
<feature type="transmembrane region" description="Helical" evidence="7">
    <location>
        <begin position="212"/>
        <end position="236"/>
    </location>
</feature>
<feature type="transmembrane region" description="Helical" evidence="7">
    <location>
        <begin position="332"/>
        <end position="354"/>
    </location>
</feature>
<dbReference type="EMBL" id="CBLX010000010">
    <property type="protein sequence ID" value="CDG39704.1"/>
    <property type="molecule type" value="Genomic_DNA"/>
</dbReference>
<protein>
    <submittedName>
        <fullName evidence="9">Nitrate/nitrite transporter</fullName>
    </submittedName>
</protein>
<feature type="transmembrane region" description="Helical" evidence="7">
    <location>
        <begin position="242"/>
        <end position="261"/>
    </location>
</feature>
<dbReference type="InterPro" id="IPR011701">
    <property type="entry name" value="MFS"/>
</dbReference>
<dbReference type="GO" id="GO:0015112">
    <property type="term" value="F:nitrate transmembrane transporter activity"/>
    <property type="evidence" value="ECO:0007669"/>
    <property type="project" value="InterPro"/>
</dbReference>
<keyword evidence="4 7" id="KW-1133">Transmembrane helix</keyword>
<accession>A0A060QF40</accession>
<evidence type="ECO:0000256" key="7">
    <source>
        <dbReference type="SAM" id="Phobius"/>
    </source>
</evidence>
<organism evidence="9 10">
    <name type="scientific">Asaia bogorensis</name>
    <dbReference type="NCBI Taxonomy" id="91915"/>
    <lineage>
        <taxon>Bacteria</taxon>
        <taxon>Pseudomonadati</taxon>
        <taxon>Pseudomonadota</taxon>
        <taxon>Alphaproteobacteria</taxon>
        <taxon>Acetobacterales</taxon>
        <taxon>Acetobacteraceae</taxon>
        <taxon>Asaia</taxon>
    </lineage>
</organism>
<keyword evidence="3 7" id="KW-0812">Transmembrane</keyword>
<comment type="similarity">
    <text evidence="2">Belongs to the major facilitator superfamily. Nitrate/nitrite porter (TC 2.A.1.8) family.</text>
</comment>
<feature type="domain" description="Major facilitator superfamily (MFS) profile" evidence="8">
    <location>
        <begin position="12"/>
        <end position="390"/>
    </location>
</feature>
<reference evidence="9 10" key="1">
    <citation type="journal article" date="2014" name="Genome Biol. Evol.">
        <title>Acetic acid bacteria genomes reveal functional traits for adaptation to life in insect guts.</title>
        <authorList>
            <person name="Chouaia B."/>
            <person name="Gaiarsa S."/>
            <person name="Crotti E."/>
            <person name="Comandatore F."/>
            <person name="Degli Esposti M."/>
            <person name="Ricci I."/>
            <person name="Alma A."/>
            <person name="Favia G."/>
            <person name="Bandi C."/>
            <person name="Daffonchio D."/>
        </authorList>
    </citation>
    <scope>NUCLEOTIDE SEQUENCE [LARGE SCALE GENOMIC DNA]</scope>
    <source>
        <strain evidence="9 10">SF2.1</strain>
    </source>
</reference>
<dbReference type="InterPro" id="IPR044772">
    <property type="entry name" value="NO3_transporter"/>
</dbReference>
<dbReference type="PANTHER" id="PTHR23515">
    <property type="entry name" value="HIGH-AFFINITY NITRATE TRANSPORTER 2.3"/>
    <property type="match status" value="1"/>
</dbReference>
<evidence type="ECO:0000256" key="3">
    <source>
        <dbReference type="ARBA" id="ARBA00022692"/>
    </source>
</evidence>